<sequence>MHAKPTTHRRRCWAWAAWIPALMVLGTATPSLAEDNPWQATLRLGTASPGGTYAVYGEGLARLISQELGVDTVPENTGGPYHNMALVHSGDVELGLTTLGPAREAWHGKSDVAPGVEMRNVRALFPMYQTPFQVITLADSGIEEISDLAGRRVGVGPMGGTCANYWPRFLEALGVEDVQYQYDGANQLADYVAVNLVDAFAFCAGLPIRAFQNLEARHDVHLFTFTEEEQARLVEAFPVAPFGIPAATYDSQTTTQHSVAFWNFAIGSKDLPEDLVYELMARVLEHPNLSEALHPAAADTRPEHLDRNTVMWFHPGAIRYYRDQGYAVDGDRIPPEAE</sequence>
<dbReference type="SUPFAM" id="SSF53850">
    <property type="entry name" value="Periplasmic binding protein-like II"/>
    <property type="match status" value="1"/>
</dbReference>
<gene>
    <name evidence="2" type="ordered locus">Mlg_0194</name>
</gene>
<name>Q0AC88_ALKEH</name>
<dbReference type="KEGG" id="aeh:Mlg_0194"/>
<evidence type="ECO:0000313" key="3">
    <source>
        <dbReference type="Proteomes" id="UP000001962"/>
    </source>
</evidence>
<dbReference type="HOGENOM" id="CLU_033215_4_1_6"/>
<dbReference type="PANTHER" id="PTHR42941:SF1">
    <property type="entry name" value="SLL1037 PROTEIN"/>
    <property type="match status" value="1"/>
</dbReference>
<feature type="chain" id="PRO_5004168247" evidence="1">
    <location>
        <begin position="34"/>
        <end position="338"/>
    </location>
</feature>
<dbReference type="InterPro" id="IPR011852">
    <property type="entry name" value="TRAP_TAXI"/>
</dbReference>
<keyword evidence="3" id="KW-1185">Reference proteome</keyword>
<dbReference type="Gene3D" id="3.40.190.10">
    <property type="entry name" value="Periplasmic binding protein-like II"/>
    <property type="match status" value="2"/>
</dbReference>
<accession>Q0AC88</accession>
<reference evidence="3" key="1">
    <citation type="submission" date="2006-08" db="EMBL/GenBank/DDBJ databases">
        <title>Complete sequence of Alkalilimnicola ehrilichei MLHE-1.</title>
        <authorList>
            <person name="Copeland A."/>
            <person name="Lucas S."/>
            <person name="Lapidus A."/>
            <person name="Barry K."/>
            <person name="Detter J.C."/>
            <person name="Glavina del Rio T."/>
            <person name="Hammon N."/>
            <person name="Israni S."/>
            <person name="Dalin E."/>
            <person name="Tice H."/>
            <person name="Pitluck S."/>
            <person name="Sims D."/>
            <person name="Brettin T."/>
            <person name="Bruce D."/>
            <person name="Han C."/>
            <person name="Tapia R."/>
            <person name="Gilna P."/>
            <person name="Schmutz J."/>
            <person name="Larimer F."/>
            <person name="Land M."/>
            <person name="Hauser L."/>
            <person name="Kyrpides N."/>
            <person name="Mikhailova N."/>
            <person name="Oremland R.S."/>
            <person name="Hoeft S.E."/>
            <person name="Switzer-Blum J."/>
            <person name="Kulp T."/>
            <person name="King G."/>
            <person name="Tabita R."/>
            <person name="Witte B."/>
            <person name="Santini J.M."/>
            <person name="Basu P."/>
            <person name="Hollibaugh J.T."/>
            <person name="Xie G."/>
            <person name="Stolz J.F."/>
            <person name="Richardson P."/>
        </authorList>
    </citation>
    <scope>NUCLEOTIDE SEQUENCE [LARGE SCALE GENOMIC DNA]</scope>
    <source>
        <strain evidence="3">ATCC BAA-1101 / DSM 17681 / MLHE-1</strain>
    </source>
</reference>
<feature type="signal peptide" evidence="1">
    <location>
        <begin position="1"/>
        <end position="33"/>
    </location>
</feature>
<keyword evidence="1" id="KW-0732">Signal</keyword>
<dbReference type="Pfam" id="PF16868">
    <property type="entry name" value="NMT1_3"/>
    <property type="match status" value="1"/>
</dbReference>
<protein>
    <submittedName>
        <fullName evidence="2">TRAP transporter solute receptor, TAXI family</fullName>
    </submittedName>
</protein>
<dbReference type="PANTHER" id="PTHR42941">
    <property type="entry name" value="SLL1037 PROTEIN"/>
    <property type="match status" value="1"/>
</dbReference>
<evidence type="ECO:0000256" key="1">
    <source>
        <dbReference type="SAM" id="SignalP"/>
    </source>
</evidence>
<dbReference type="eggNOG" id="COG2358">
    <property type="taxonomic scope" value="Bacteria"/>
</dbReference>
<evidence type="ECO:0000313" key="2">
    <source>
        <dbReference type="EMBL" id="ABI55549.1"/>
    </source>
</evidence>
<dbReference type="AlphaFoldDB" id="Q0AC88"/>
<dbReference type="EMBL" id="CP000453">
    <property type="protein sequence ID" value="ABI55549.1"/>
    <property type="molecule type" value="Genomic_DNA"/>
</dbReference>
<proteinExistence type="predicted"/>
<dbReference type="Proteomes" id="UP000001962">
    <property type="component" value="Chromosome"/>
</dbReference>
<keyword evidence="2" id="KW-0675">Receptor</keyword>
<dbReference type="NCBIfam" id="TIGR02122">
    <property type="entry name" value="TRAP_TAXI"/>
    <property type="match status" value="1"/>
</dbReference>
<organism evidence="2 3">
    <name type="scientific">Alkalilimnicola ehrlichii (strain ATCC BAA-1101 / DSM 17681 / MLHE-1)</name>
    <dbReference type="NCBI Taxonomy" id="187272"/>
    <lineage>
        <taxon>Bacteria</taxon>
        <taxon>Pseudomonadati</taxon>
        <taxon>Pseudomonadota</taxon>
        <taxon>Gammaproteobacteria</taxon>
        <taxon>Chromatiales</taxon>
        <taxon>Ectothiorhodospiraceae</taxon>
        <taxon>Alkalilimnicola</taxon>
    </lineage>
</organism>